<feature type="binding site" evidence="4">
    <location>
        <position position="73"/>
    </location>
    <ligand>
        <name>Zn(2+)</name>
        <dbReference type="ChEBI" id="CHEBI:29105"/>
    </ligand>
</feature>
<reference evidence="5" key="2">
    <citation type="submission" date="2021-04" db="EMBL/GenBank/DDBJ databases">
        <authorList>
            <person name="Gilroy R."/>
        </authorList>
    </citation>
    <scope>NUCLEOTIDE SEQUENCE</scope>
    <source>
        <strain evidence="5">5032</strain>
    </source>
</reference>
<dbReference type="PANTHER" id="PTHR34535:SF3">
    <property type="entry name" value="HYDROGENASE MATURATION FACTOR HYPA"/>
    <property type="match status" value="1"/>
</dbReference>
<evidence type="ECO:0000256" key="1">
    <source>
        <dbReference type="ARBA" id="ARBA00022596"/>
    </source>
</evidence>
<feature type="binding site" evidence="4">
    <location>
        <position position="96"/>
    </location>
    <ligand>
        <name>Zn(2+)</name>
        <dbReference type="ChEBI" id="CHEBI:29105"/>
    </ligand>
</feature>
<dbReference type="Proteomes" id="UP000823821">
    <property type="component" value="Unassembled WGS sequence"/>
</dbReference>
<dbReference type="PIRSF" id="PIRSF004761">
    <property type="entry name" value="Hydrgn_mat_HypA"/>
    <property type="match status" value="1"/>
</dbReference>
<feature type="binding site" evidence="4">
    <location>
        <position position="93"/>
    </location>
    <ligand>
        <name>Zn(2+)</name>
        <dbReference type="ChEBI" id="CHEBI:29105"/>
    </ligand>
</feature>
<accession>A0A9D2HKV3</accession>
<keyword evidence="2 4" id="KW-0479">Metal-binding</keyword>
<evidence type="ECO:0000313" key="6">
    <source>
        <dbReference type="Proteomes" id="UP000823821"/>
    </source>
</evidence>
<comment type="caution">
    <text evidence="5">The sequence shown here is derived from an EMBL/GenBank/DDBJ whole genome shotgun (WGS) entry which is preliminary data.</text>
</comment>
<dbReference type="HAMAP" id="MF_00213">
    <property type="entry name" value="HypA_HybF"/>
    <property type="match status" value="1"/>
</dbReference>
<feature type="binding site" evidence="4">
    <location>
        <position position="76"/>
    </location>
    <ligand>
        <name>Zn(2+)</name>
        <dbReference type="ChEBI" id="CHEBI:29105"/>
    </ligand>
</feature>
<protein>
    <recommendedName>
        <fullName evidence="4">Hydrogenase maturation factor HypA</fullName>
    </recommendedName>
</protein>
<dbReference type="GO" id="GO:0051604">
    <property type="term" value="P:protein maturation"/>
    <property type="evidence" value="ECO:0007669"/>
    <property type="project" value="InterPro"/>
</dbReference>
<dbReference type="Gene3D" id="3.30.2320.80">
    <property type="match status" value="1"/>
</dbReference>
<organism evidence="5 6">
    <name type="scientific">Candidatus Desulfovibrio intestinavium</name>
    <dbReference type="NCBI Taxonomy" id="2838534"/>
    <lineage>
        <taxon>Bacteria</taxon>
        <taxon>Pseudomonadati</taxon>
        <taxon>Thermodesulfobacteriota</taxon>
        <taxon>Desulfovibrionia</taxon>
        <taxon>Desulfovibrionales</taxon>
        <taxon>Desulfovibrionaceae</taxon>
        <taxon>Desulfovibrio</taxon>
    </lineage>
</organism>
<evidence type="ECO:0000313" key="5">
    <source>
        <dbReference type="EMBL" id="HJA78801.1"/>
    </source>
</evidence>
<comment type="similarity">
    <text evidence="4">Belongs to the HypA/HybF family.</text>
</comment>
<dbReference type="InterPro" id="IPR000688">
    <property type="entry name" value="HypA/HybF"/>
</dbReference>
<keyword evidence="1 4" id="KW-0533">Nickel</keyword>
<dbReference type="AlphaFoldDB" id="A0A9D2HKV3"/>
<dbReference type="GO" id="GO:0016151">
    <property type="term" value="F:nickel cation binding"/>
    <property type="evidence" value="ECO:0007669"/>
    <property type="project" value="UniProtKB-UniRule"/>
</dbReference>
<dbReference type="Pfam" id="PF01155">
    <property type="entry name" value="HypA"/>
    <property type="match status" value="1"/>
</dbReference>
<evidence type="ECO:0000256" key="3">
    <source>
        <dbReference type="ARBA" id="ARBA00022833"/>
    </source>
</evidence>
<evidence type="ECO:0000256" key="2">
    <source>
        <dbReference type="ARBA" id="ARBA00022723"/>
    </source>
</evidence>
<feature type="binding site" evidence="4">
    <location>
        <position position="2"/>
    </location>
    <ligand>
        <name>Ni(2+)</name>
        <dbReference type="ChEBI" id="CHEBI:49786"/>
    </ligand>
</feature>
<dbReference type="GO" id="GO:0008270">
    <property type="term" value="F:zinc ion binding"/>
    <property type="evidence" value="ECO:0007669"/>
    <property type="project" value="UniProtKB-UniRule"/>
</dbReference>
<keyword evidence="3 4" id="KW-0862">Zinc</keyword>
<dbReference type="PANTHER" id="PTHR34535">
    <property type="entry name" value="HYDROGENASE MATURATION FACTOR HYPA"/>
    <property type="match status" value="1"/>
</dbReference>
<name>A0A9D2HKV3_9BACT</name>
<proteinExistence type="inferred from homology"/>
<comment type="function">
    <text evidence="4">Involved in the maturation of [NiFe] hydrogenases. Required for nickel insertion into the metal center of the hydrogenase.</text>
</comment>
<evidence type="ECO:0000256" key="4">
    <source>
        <dbReference type="HAMAP-Rule" id="MF_00213"/>
    </source>
</evidence>
<sequence>MHEMAIAQNILEIVREEMTARHCRQLERIGLECGALSGVEPESLRLGLEALLGESPWPQARLDLRIIPLKLRCFACGCRFGGQPGQDALWQPCPQCGEQFGHTVEEGRELRISHLEAS</sequence>
<gene>
    <name evidence="4" type="primary">hypA</name>
    <name evidence="5" type="ORF">H9784_04410</name>
</gene>
<dbReference type="EMBL" id="DWZD01000029">
    <property type="protein sequence ID" value="HJA78801.1"/>
    <property type="molecule type" value="Genomic_DNA"/>
</dbReference>
<reference evidence="5" key="1">
    <citation type="journal article" date="2021" name="PeerJ">
        <title>Extensive microbial diversity within the chicken gut microbiome revealed by metagenomics and culture.</title>
        <authorList>
            <person name="Gilroy R."/>
            <person name="Ravi A."/>
            <person name="Getino M."/>
            <person name="Pursley I."/>
            <person name="Horton D.L."/>
            <person name="Alikhan N.F."/>
            <person name="Baker D."/>
            <person name="Gharbi K."/>
            <person name="Hall N."/>
            <person name="Watson M."/>
            <person name="Adriaenssens E.M."/>
            <person name="Foster-Nyarko E."/>
            <person name="Jarju S."/>
            <person name="Secka A."/>
            <person name="Antonio M."/>
            <person name="Oren A."/>
            <person name="Chaudhuri R.R."/>
            <person name="La Ragione R."/>
            <person name="Hildebrand F."/>
            <person name="Pallen M.J."/>
        </authorList>
    </citation>
    <scope>NUCLEOTIDE SEQUENCE</scope>
    <source>
        <strain evidence="5">5032</strain>
    </source>
</reference>